<organism evidence="1 2">
    <name type="scientific">Brassica cretica</name>
    <name type="common">Mustard</name>
    <dbReference type="NCBI Taxonomy" id="69181"/>
    <lineage>
        <taxon>Eukaryota</taxon>
        <taxon>Viridiplantae</taxon>
        <taxon>Streptophyta</taxon>
        <taxon>Embryophyta</taxon>
        <taxon>Tracheophyta</taxon>
        <taxon>Spermatophyta</taxon>
        <taxon>Magnoliopsida</taxon>
        <taxon>eudicotyledons</taxon>
        <taxon>Gunneridae</taxon>
        <taxon>Pentapetalae</taxon>
        <taxon>rosids</taxon>
        <taxon>malvids</taxon>
        <taxon>Brassicales</taxon>
        <taxon>Brassicaceae</taxon>
        <taxon>Brassiceae</taxon>
        <taxon>Brassica</taxon>
    </lineage>
</organism>
<evidence type="ECO:0000313" key="2">
    <source>
        <dbReference type="Proteomes" id="UP000712281"/>
    </source>
</evidence>
<proteinExistence type="predicted"/>
<gene>
    <name evidence="1" type="ORF">F2Q68_00038733</name>
</gene>
<comment type="caution">
    <text evidence="1">The sequence shown here is derived from an EMBL/GenBank/DDBJ whole genome shotgun (WGS) entry which is preliminary data.</text>
</comment>
<name>A0A8S9MJS3_BRACR</name>
<reference evidence="1" key="1">
    <citation type="submission" date="2019-12" db="EMBL/GenBank/DDBJ databases">
        <title>Genome sequencing and annotation of Brassica cretica.</title>
        <authorList>
            <person name="Studholme D.J."/>
            <person name="Sarris P.F."/>
        </authorList>
    </citation>
    <scope>NUCLEOTIDE SEQUENCE</scope>
    <source>
        <strain evidence="1">PFS-001/15</strain>
        <tissue evidence="1">Leaf</tissue>
    </source>
</reference>
<dbReference type="Proteomes" id="UP000712281">
    <property type="component" value="Unassembled WGS sequence"/>
</dbReference>
<accession>A0A8S9MJS3</accession>
<protein>
    <submittedName>
        <fullName evidence="1">Uncharacterized protein</fullName>
    </submittedName>
</protein>
<sequence>MAKKVSKTFTKPKRVEVGVLAKSGLLDEVKEETSEDGCSMARSDLEMIFRRVIVKSIQDNSYECKGHSVWIRNGSWSRKQHMKEARGRMVMFWYRECISHGEKSMVWCTSRGGEKHIWCESFQVRNVVATWFLNQKNVVLDRHTELKGGD</sequence>
<dbReference type="AlphaFoldDB" id="A0A8S9MJS3"/>
<evidence type="ECO:0000313" key="1">
    <source>
        <dbReference type="EMBL" id="KAF2619262.1"/>
    </source>
</evidence>
<dbReference type="EMBL" id="QGKW02000007">
    <property type="protein sequence ID" value="KAF2619262.1"/>
    <property type="molecule type" value="Genomic_DNA"/>
</dbReference>